<proteinExistence type="inferred from homology"/>
<evidence type="ECO:0000313" key="13">
    <source>
        <dbReference type="Ensembl" id="ENSECRP00000011772.1"/>
    </source>
</evidence>
<evidence type="ECO:0000256" key="12">
    <source>
        <dbReference type="SAM" id="Phobius"/>
    </source>
</evidence>
<dbReference type="AlphaFoldDB" id="A0A8C4S5M4"/>
<accession>A0A8C4S5M4</accession>
<dbReference type="GO" id="GO:0031982">
    <property type="term" value="C:vesicle"/>
    <property type="evidence" value="ECO:0007669"/>
    <property type="project" value="TreeGrafter"/>
</dbReference>
<dbReference type="GO" id="GO:0016758">
    <property type="term" value="F:hexosyltransferase activity"/>
    <property type="evidence" value="ECO:0007669"/>
    <property type="project" value="InterPro"/>
</dbReference>
<reference evidence="13" key="2">
    <citation type="submission" date="2025-08" db="UniProtKB">
        <authorList>
            <consortium name="Ensembl"/>
        </authorList>
    </citation>
    <scope>IDENTIFICATION</scope>
</reference>
<dbReference type="Proteomes" id="UP000694620">
    <property type="component" value="Chromosome 8"/>
</dbReference>
<comment type="subcellular location">
    <subcellularLocation>
        <location evidence="1">Membrane</location>
        <topology evidence="1">Single-pass type II membrane protein</topology>
    </subcellularLocation>
</comment>
<feature type="binding site" evidence="10">
    <location>
        <position position="234"/>
    </location>
    <ligand>
        <name>an alpha-L-fucosyl-(1-&gt;2)-beta-D-galactosyl derivative</name>
        <dbReference type="ChEBI" id="CHEBI:140327"/>
    </ligand>
</feature>
<evidence type="ECO:0000256" key="6">
    <source>
        <dbReference type="ARBA" id="ARBA00022968"/>
    </source>
</evidence>
<keyword evidence="5 12" id="KW-0812">Transmembrane</keyword>
<evidence type="ECO:0000256" key="1">
    <source>
        <dbReference type="ARBA" id="ARBA00004606"/>
    </source>
</evidence>
<dbReference type="InterPro" id="IPR005076">
    <property type="entry name" value="Glyco_trans_6"/>
</dbReference>
<reference evidence="13" key="1">
    <citation type="submission" date="2021-06" db="EMBL/GenBank/DDBJ databases">
        <authorList>
            <consortium name="Wellcome Sanger Institute Data Sharing"/>
        </authorList>
    </citation>
    <scope>NUCLEOTIDE SEQUENCE [LARGE SCALE GENOMIC DNA]</scope>
</reference>
<keyword evidence="8 12" id="KW-0472">Membrane</keyword>
<keyword evidence="4" id="KW-0808">Transferase</keyword>
<dbReference type="PANTHER" id="PTHR10462">
    <property type="entry name" value="GLYCOSYLTRANSFERASE-RELATED"/>
    <property type="match status" value="1"/>
</dbReference>
<keyword evidence="6" id="KW-0735">Signal-anchor</keyword>
<feature type="binding site" evidence="10">
    <location>
        <position position="222"/>
    </location>
    <ligand>
        <name>an alpha-L-fucosyl-(1-&gt;2)-beta-D-galactosyl derivative</name>
        <dbReference type="ChEBI" id="CHEBI:140327"/>
    </ligand>
</feature>
<sequence length="339" mass="40345">MGLIYNGRKKKQFFLYIAAVPLLLLMALYVPLSVRFIEGLIPMDKCPLPHEYPLHPGNHVDNSLDLWSRTDVQTCTYWGAPIIWDGMFDPEYYDEFYRKQNITVALTVFAVGRYLDLYLEKFLTSAEQHFMVGQRVVYYVFTDSPEKVPKIKMAAFRTLFTFKVEKYSRWQDVSMLRMKMISDIIDSHVRHHAQYIFCLDVDQTFVGRFGTEALGDMVALLHSFYYRRPKFFYTYDQNPKSTAYIKTGDMYYHAAVFGGTWQRVKNLTQICYDAIMQDKMNHVEALWHDESHLNKYFLLNKPTKLLSPEYCWAEYIGYRRDIHVHRLVWAEKNYKFVRQ</sequence>
<feature type="binding site" evidence="11">
    <location>
        <position position="200"/>
    </location>
    <ligand>
        <name>Mn(2+)</name>
        <dbReference type="ChEBI" id="CHEBI:29035"/>
    </ligand>
</feature>
<feature type="transmembrane region" description="Helical" evidence="12">
    <location>
        <begin position="12"/>
        <end position="32"/>
    </location>
</feature>
<gene>
    <name evidence="13" type="primary">A3GALT2</name>
</gene>
<dbReference type="OrthoDB" id="10013941at2759"/>
<feature type="binding site" evidence="11">
    <location>
        <position position="202"/>
    </location>
    <ligand>
        <name>Mn(2+)</name>
        <dbReference type="ChEBI" id="CHEBI:29035"/>
    </ligand>
</feature>
<dbReference type="GO" id="GO:0005794">
    <property type="term" value="C:Golgi apparatus"/>
    <property type="evidence" value="ECO:0007669"/>
    <property type="project" value="TreeGrafter"/>
</dbReference>
<keyword evidence="14" id="KW-1185">Reference proteome</keyword>
<feature type="binding site" evidence="10">
    <location>
        <begin position="200"/>
        <end position="202"/>
    </location>
    <ligand>
        <name>UDP-N-acetyl-alpha-D-galactosamine</name>
        <dbReference type="ChEBI" id="CHEBI:67138"/>
    </ligand>
</feature>
<dbReference type="InterPro" id="IPR029044">
    <property type="entry name" value="Nucleotide-diphossugar_trans"/>
</dbReference>
<reference evidence="13" key="3">
    <citation type="submission" date="2025-09" db="UniProtKB">
        <authorList>
            <consortium name="Ensembl"/>
        </authorList>
    </citation>
    <scope>IDENTIFICATION</scope>
</reference>
<dbReference type="SUPFAM" id="SSF53448">
    <property type="entry name" value="Nucleotide-diphospho-sugar transferases"/>
    <property type="match status" value="1"/>
</dbReference>
<comment type="similarity">
    <text evidence="2">Belongs to the glycosyltransferase 6 family.</text>
</comment>
<keyword evidence="7 12" id="KW-1133">Transmembrane helix</keyword>
<dbReference type="GO" id="GO:0005975">
    <property type="term" value="P:carbohydrate metabolic process"/>
    <property type="evidence" value="ECO:0007669"/>
    <property type="project" value="InterPro"/>
</dbReference>
<keyword evidence="11" id="KW-0464">Manganese</keyword>
<feature type="binding site" evidence="10">
    <location>
        <position position="290"/>
    </location>
    <ligand>
        <name>an alpha-L-fucosyl-(1-&gt;2)-beta-D-galactosyl derivative</name>
        <dbReference type="ChEBI" id="CHEBI:140327"/>
    </ligand>
</feature>
<dbReference type="GO" id="GO:0046872">
    <property type="term" value="F:metal ion binding"/>
    <property type="evidence" value="ECO:0007669"/>
    <property type="project" value="UniProtKB-KW"/>
</dbReference>
<evidence type="ECO:0000256" key="3">
    <source>
        <dbReference type="ARBA" id="ARBA00022676"/>
    </source>
</evidence>
<dbReference type="Gene3D" id="3.90.550.10">
    <property type="entry name" value="Spore Coat Polysaccharide Biosynthesis Protein SpsA, Chain A"/>
    <property type="match status" value="1"/>
</dbReference>
<evidence type="ECO:0000256" key="10">
    <source>
        <dbReference type="PIRSR" id="PIRSR605076-2"/>
    </source>
</evidence>
<feature type="binding site" evidence="10">
    <location>
        <position position="114"/>
    </location>
    <ligand>
        <name>UDP-N-acetyl-alpha-D-galactosamine</name>
        <dbReference type="ChEBI" id="CHEBI:67138"/>
    </ligand>
</feature>
<evidence type="ECO:0000256" key="5">
    <source>
        <dbReference type="ARBA" id="ARBA00022692"/>
    </source>
</evidence>
<dbReference type="GeneTree" id="ENSGT00950000182858"/>
<keyword evidence="3" id="KW-0328">Glycosyltransferase</keyword>
<evidence type="ECO:0000256" key="9">
    <source>
        <dbReference type="PIRSR" id="PIRSR605076-1"/>
    </source>
</evidence>
<evidence type="ECO:0000313" key="14">
    <source>
        <dbReference type="Proteomes" id="UP000694620"/>
    </source>
</evidence>
<name>A0A8C4S5M4_ERPCA</name>
<dbReference type="FunFam" id="3.90.550.10:FF:000022">
    <property type="entry name" value="Histo-blood group ABO system transferase"/>
    <property type="match status" value="1"/>
</dbReference>
<evidence type="ECO:0000256" key="11">
    <source>
        <dbReference type="PIRSR" id="PIRSR605076-3"/>
    </source>
</evidence>
<evidence type="ECO:0000256" key="4">
    <source>
        <dbReference type="ARBA" id="ARBA00022679"/>
    </source>
</evidence>
<dbReference type="GO" id="GO:0016020">
    <property type="term" value="C:membrane"/>
    <property type="evidence" value="ECO:0007669"/>
    <property type="project" value="UniProtKB-SubCell"/>
</dbReference>
<evidence type="ECO:0000256" key="8">
    <source>
        <dbReference type="ARBA" id="ARBA00023136"/>
    </source>
</evidence>
<organism evidence="13 14">
    <name type="scientific">Erpetoichthys calabaricus</name>
    <name type="common">Rope fish</name>
    <name type="synonym">Calamoichthys calabaricus</name>
    <dbReference type="NCBI Taxonomy" id="27687"/>
    <lineage>
        <taxon>Eukaryota</taxon>
        <taxon>Metazoa</taxon>
        <taxon>Chordata</taxon>
        <taxon>Craniata</taxon>
        <taxon>Vertebrata</taxon>
        <taxon>Euteleostomi</taxon>
        <taxon>Actinopterygii</taxon>
        <taxon>Polypteriformes</taxon>
        <taxon>Polypteridae</taxon>
        <taxon>Erpetoichthys</taxon>
    </lineage>
</organism>
<feature type="active site" description="Nucleophile" evidence="9">
    <location>
        <position position="290"/>
    </location>
</feature>
<dbReference type="Ensembl" id="ENSECRT00000011964.1">
    <property type="protein sequence ID" value="ENSECRP00000011772.1"/>
    <property type="gene ID" value="ENSECRG00000007847.1"/>
</dbReference>
<evidence type="ECO:0000256" key="2">
    <source>
        <dbReference type="ARBA" id="ARBA00010413"/>
    </source>
</evidence>
<comment type="cofactor">
    <cofactor evidence="11">
        <name>Mn(2+)</name>
        <dbReference type="ChEBI" id="CHEBI:29035"/>
    </cofactor>
    <text evidence="11">Binds 1 Mn(2+) ion per subunit.</text>
</comment>
<dbReference type="Pfam" id="PF03414">
    <property type="entry name" value="Glyco_transf_6"/>
    <property type="match status" value="1"/>
</dbReference>
<dbReference type="PANTHER" id="PTHR10462:SF33">
    <property type="entry name" value="ALPHA-1,3-GALACTOSYLTRANSFERASE 2"/>
    <property type="match status" value="1"/>
</dbReference>
<feature type="binding site" evidence="10">
    <location>
        <begin position="109"/>
        <end position="111"/>
    </location>
    <ligand>
        <name>UDP-N-acetyl-alpha-D-galactosamine</name>
        <dbReference type="ChEBI" id="CHEBI:67138"/>
    </ligand>
</feature>
<keyword evidence="11" id="KW-0479">Metal-binding</keyword>
<protein>
    <submittedName>
        <fullName evidence="13">Alpha 1,3-galactosyltransferase 2</fullName>
    </submittedName>
</protein>
<evidence type="ECO:0000256" key="7">
    <source>
        <dbReference type="ARBA" id="ARBA00022989"/>
    </source>
</evidence>